<gene>
    <name evidence="9" type="primary">hisC</name>
    <name evidence="11" type="ORF">N784_12750</name>
</gene>
<dbReference type="OrthoDB" id="9813612at2"/>
<comment type="caution">
    <text evidence="11">The sequence shown here is derived from an EMBL/GenBank/DDBJ whole genome shotgun (WGS) entry which is preliminary data.</text>
</comment>
<dbReference type="InterPro" id="IPR004839">
    <property type="entry name" value="Aminotransferase_I/II_large"/>
</dbReference>
<dbReference type="RefSeq" id="WP_036832917.1">
    <property type="nucleotide sequence ID" value="NZ_AVPG01000004.1"/>
</dbReference>
<dbReference type="GO" id="GO:0030170">
    <property type="term" value="F:pyridoxal phosphate binding"/>
    <property type="evidence" value="ECO:0007669"/>
    <property type="project" value="InterPro"/>
</dbReference>
<sequence>MKTKQIVTNLSPYVPGKTIEEVKEAFGLERIVKLASNENPFGCSSYVKKGLQDALDNLELYPDGYAREIRQKLSKRLQVKEEQLMFGNGSDEIMLIICRAFLEQGTNTVMATPTFPQYKHNALIEGAEVREVPLVDGTHDLQAMLNQIDENTRVVWICNPNNPTGTIITQQQLDHFMQQCPEDVLVVMDEAYYEYVTDMEFPDSLKALPSYRNMIITRTFSKAYGLAALRIGYAIAHESIIKSLEPCREPFNTSVIAHRAAMLALDDEAFIKETSKQTEQIKQAVIAFCERQGLRYFPTQTNFILIHLPITGDEMAEYLLRNGFIVRSGEAIGIPNSIRLTIGNKQDMEEFMQVMEQKLLEDSHV</sequence>
<keyword evidence="4 9" id="KW-0032">Aminotransferase</keyword>
<dbReference type="InterPro" id="IPR015421">
    <property type="entry name" value="PyrdxlP-dep_Trfase_major"/>
</dbReference>
<keyword evidence="12" id="KW-1185">Reference proteome</keyword>
<comment type="catalytic activity">
    <reaction evidence="8 9">
        <text>L-histidinol phosphate + 2-oxoglutarate = 3-(imidazol-4-yl)-2-oxopropyl phosphate + L-glutamate</text>
        <dbReference type="Rhea" id="RHEA:23744"/>
        <dbReference type="ChEBI" id="CHEBI:16810"/>
        <dbReference type="ChEBI" id="CHEBI:29985"/>
        <dbReference type="ChEBI" id="CHEBI:57766"/>
        <dbReference type="ChEBI" id="CHEBI:57980"/>
        <dbReference type="EC" id="2.6.1.9"/>
    </reaction>
</comment>
<evidence type="ECO:0000313" key="12">
    <source>
        <dbReference type="Proteomes" id="UP000030401"/>
    </source>
</evidence>
<comment type="cofactor">
    <cofactor evidence="1 9">
        <name>pyridoxal 5'-phosphate</name>
        <dbReference type="ChEBI" id="CHEBI:597326"/>
    </cofactor>
</comment>
<dbReference type="InterPro" id="IPR050106">
    <property type="entry name" value="HistidinolP_aminotransfase"/>
</dbReference>
<dbReference type="EC" id="2.6.1.9" evidence="9"/>
<dbReference type="STRING" id="1385512.N784_12750"/>
<dbReference type="InterPro" id="IPR015422">
    <property type="entry name" value="PyrdxlP-dep_Trfase_small"/>
</dbReference>
<dbReference type="Gene3D" id="3.40.640.10">
    <property type="entry name" value="Type I PLP-dependent aspartate aminotransferase-like (Major domain)"/>
    <property type="match status" value="1"/>
</dbReference>
<dbReference type="InterPro" id="IPR005861">
    <property type="entry name" value="HisP_aminotrans"/>
</dbReference>
<dbReference type="HAMAP" id="MF_01023">
    <property type="entry name" value="HisC_aminotrans_2"/>
    <property type="match status" value="1"/>
</dbReference>
<evidence type="ECO:0000256" key="4">
    <source>
        <dbReference type="ARBA" id="ARBA00022576"/>
    </source>
</evidence>
<dbReference type="GO" id="GO:0000105">
    <property type="term" value="P:L-histidine biosynthetic process"/>
    <property type="evidence" value="ECO:0007669"/>
    <property type="project" value="UniProtKB-UniRule"/>
</dbReference>
<dbReference type="InterPro" id="IPR015424">
    <property type="entry name" value="PyrdxlP-dep_Trfase"/>
</dbReference>
<evidence type="ECO:0000256" key="7">
    <source>
        <dbReference type="ARBA" id="ARBA00023102"/>
    </source>
</evidence>
<evidence type="ECO:0000256" key="1">
    <source>
        <dbReference type="ARBA" id="ARBA00001933"/>
    </source>
</evidence>
<evidence type="ECO:0000256" key="9">
    <source>
        <dbReference type="HAMAP-Rule" id="MF_01023"/>
    </source>
</evidence>
<dbReference type="EMBL" id="AVPG01000004">
    <property type="protein sequence ID" value="KGX87959.1"/>
    <property type="molecule type" value="Genomic_DNA"/>
</dbReference>
<evidence type="ECO:0000313" key="11">
    <source>
        <dbReference type="EMBL" id="KGX87959.1"/>
    </source>
</evidence>
<comment type="similarity">
    <text evidence="9">Belongs to the class-II pyridoxal-phosphate-dependent aminotransferase family. Histidinol-phosphate aminotransferase subfamily.</text>
</comment>
<dbReference type="eggNOG" id="COG0079">
    <property type="taxonomic scope" value="Bacteria"/>
</dbReference>
<dbReference type="Gene3D" id="3.90.1150.10">
    <property type="entry name" value="Aspartate Aminotransferase, domain 1"/>
    <property type="match status" value="1"/>
</dbReference>
<feature type="domain" description="Aminotransferase class I/classII large" evidence="10">
    <location>
        <begin position="31"/>
        <end position="353"/>
    </location>
</feature>
<dbReference type="CDD" id="cd00609">
    <property type="entry name" value="AAT_like"/>
    <property type="match status" value="1"/>
</dbReference>
<evidence type="ECO:0000256" key="8">
    <source>
        <dbReference type="ARBA" id="ARBA00047481"/>
    </source>
</evidence>
<comment type="subunit">
    <text evidence="3 9">Homodimer.</text>
</comment>
<evidence type="ECO:0000256" key="5">
    <source>
        <dbReference type="ARBA" id="ARBA00022679"/>
    </source>
</evidence>
<keyword evidence="9" id="KW-0028">Amino-acid biosynthesis</keyword>
<keyword evidence="7 9" id="KW-0368">Histidine biosynthesis</keyword>
<evidence type="ECO:0000256" key="2">
    <source>
        <dbReference type="ARBA" id="ARBA00005011"/>
    </source>
</evidence>
<dbReference type="Pfam" id="PF00155">
    <property type="entry name" value="Aminotran_1_2"/>
    <property type="match status" value="1"/>
</dbReference>
<evidence type="ECO:0000259" key="10">
    <source>
        <dbReference type="Pfam" id="PF00155"/>
    </source>
</evidence>
<dbReference type="InterPro" id="IPR001917">
    <property type="entry name" value="Aminotrans_II_pyridoxalP_BS"/>
</dbReference>
<dbReference type="PROSITE" id="PS00599">
    <property type="entry name" value="AA_TRANSFER_CLASS_2"/>
    <property type="match status" value="1"/>
</dbReference>
<dbReference type="SUPFAM" id="SSF53383">
    <property type="entry name" value="PLP-dependent transferases"/>
    <property type="match status" value="1"/>
</dbReference>
<dbReference type="PANTHER" id="PTHR43643">
    <property type="entry name" value="HISTIDINOL-PHOSPHATE AMINOTRANSFERASE 2"/>
    <property type="match status" value="1"/>
</dbReference>
<dbReference type="NCBIfam" id="TIGR01141">
    <property type="entry name" value="hisC"/>
    <property type="match status" value="1"/>
</dbReference>
<organism evidence="11 12">
    <name type="scientific">Pontibacillus litoralis JSM 072002</name>
    <dbReference type="NCBI Taxonomy" id="1385512"/>
    <lineage>
        <taxon>Bacteria</taxon>
        <taxon>Bacillati</taxon>
        <taxon>Bacillota</taxon>
        <taxon>Bacilli</taxon>
        <taxon>Bacillales</taxon>
        <taxon>Bacillaceae</taxon>
        <taxon>Pontibacillus</taxon>
    </lineage>
</organism>
<name>A0A0A5G7C7_9BACI</name>
<dbReference type="Proteomes" id="UP000030401">
    <property type="component" value="Unassembled WGS sequence"/>
</dbReference>
<comment type="pathway">
    <text evidence="2 9">Amino-acid biosynthesis; L-histidine biosynthesis; L-histidine from 5-phospho-alpha-D-ribose 1-diphosphate: step 7/9.</text>
</comment>
<dbReference type="UniPathway" id="UPA00031">
    <property type="reaction ID" value="UER00012"/>
</dbReference>
<dbReference type="GO" id="GO:0004400">
    <property type="term" value="F:histidinol-phosphate transaminase activity"/>
    <property type="evidence" value="ECO:0007669"/>
    <property type="project" value="UniProtKB-UniRule"/>
</dbReference>
<evidence type="ECO:0000256" key="3">
    <source>
        <dbReference type="ARBA" id="ARBA00011738"/>
    </source>
</evidence>
<protein>
    <recommendedName>
        <fullName evidence="9">Histidinol-phosphate aminotransferase</fullName>
        <ecNumber evidence="9">2.6.1.9</ecNumber>
    </recommendedName>
    <alternativeName>
        <fullName evidence="9">Imidazole acetol-phosphate transaminase</fullName>
    </alternativeName>
</protein>
<reference evidence="11 12" key="1">
    <citation type="submission" date="2013-08" db="EMBL/GenBank/DDBJ databases">
        <authorList>
            <person name="Huang J."/>
            <person name="Wang G."/>
        </authorList>
    </citation>
    <scope>NUCLEOTIDE SEQUENCE [LARGE SCALE GENOMIC DNA]</scope>
    <source>
        <strain evidence="11 12">JSM 072002</strain>
    </source>
</reference>
<feature type="modified residue" description="N6-(pyridoxal phosphate)lysine" evidence="9">
    <location>
        <position position="222"/>
    </location>
</feature>
<dbReference type="PANTHER" id="PTHR43643:SF3">
    <property type="entry name" value="HISTIDINOL-PHOSPHATE AMINOTRANSFERASE"/>
    <property type="match status" value="1"/>
</dbReference>
<accession>A0A0A5G7C7</accession>
<keyword evidence="5 9" id="KW-0808">Transferase</keyword>
<dbReference type="AlphaFoldDB" id="A0A0A5G7C7"/>
<keyword evidence="6 9" id="KW-0663">Pyridoxal phosphate</keyword>
<proteinExistence type="inferred from homology"/>
<evidence type="ECO:0000256" key="6">
    <source>
        <dbReference type="ARBA" id="ARBA00022898"/>
    </source>
</evidence>